<evidence type="ECO:0000256" key="1">
    <source>
        <dbReference type="ARBA" id="ARBA00022490"/>
    </source>
</evidence>
<dbReference type="Pfam" id="PF03461">
    <property type="entry name" value="TRCF"/>
    <property type="match status" value="1"/>
</dbReference>
<comment type="similarity">
    <text evidence="9">In the C-terminal section; belongs to the helicase family. RecG subfamily.</text>
</comment>
<keyword evidence="7 9" id="KW-0238">DNA-binding</keyword>
<dbReference type="Gene3D" id="3.40.50.300">
    <property type="entry name" value="P-loop containing nucleotide triphosphate hydrolases"/>
    <property type="match status" value="2"/>
</dbReference>
<dbReference type="Pfam" id="PF00270">
    <property type="entry name" value="DEAD"/>
    <property type="match status" value="1"/>
</dbReference>
<gene>
    <name evidence="9 12" type="primary">mfd</name>
    <name evidence="12" type="ORF">ACE11A_09045</name>
</gene>
<dbReference type="PANTHER" id="PTHR47964">
    <property type="entry name" value="ATP-DEPENDENT DNA HELICASE HOMOLOG RECG, CHLOROPLASTIC"/>
    <property type="match status" value="1"/>
</dbReference>
<dbReference type="SMART" id="SM00982">
    <property type="entry name" value="TRCF"/>
    <property type="match status" value="1"/>
</dbReference>
<dbReference type="InterPro" id="IPR041471">
    <property type="entry name" value="UvrB_inter"/>
</dbReference>
<dbReference type="SMART" id="SM00490">
    <property type="entry name" value="HELICc"/>
    <property type="match status" value="1"/>
</dbReference>
<evidence type="ECO:0000256" key="5">
    <source>
        <dbReference type="ARBA" id="ARBA00022806"/>
    </source>
</evidence>
<dbReference type="EC" id="3.6.4.-" evidence="9"/>
<dbReference type="PANTHER" id="PTHR47964:SF1">
    <property type="entry name" value="ATP-DEPENDENT DNA HELICASE HOMOLOG RECG, CHLOROPLASTIC"/>
    <property type="match status" value="1"/>
</dbReference>
<feature type="domain" description="Helicase C-terminal" evidence="11">
    <location>
        <begin position="832"/>
        <end position="982"/>
    </location>
</feature>
<evidence type="ECO:0000256" key="4">
    <source>
        <dbReference type="ARBA" id="ARBA00022801"/>
    </source>
</evidence>
<dbReference type="Gene3D" id="3.30.2060.10">
    <property type="entry name" value="Penicillin-binding protein 1b domain"/>
    <property type="match status" value="1"/>
</dbReference>
<evidence type="ECO:0000256" key="8">
    <source>
        <dbReference type="ARBA" id="ARBA00023204"/>
    </source>
</evidence>
<comment type="function">
    <text evidence="9">Couples transcription and DNA repair by recognizing RNA polymerase (RNAP) stalled at DNA lesions. Mediates ATP-dependent release of RNAP and its truncated transcript from the DNA, and recruitment of nucleotide excision repair machinery to the damaged site.</text>
</comment>
<keyword evidence="13" id="KW-1185">Reference proteome</keyword>
<dbReference type="InterPro" id="IPR036101">
    <property type="entry name" value="CarD-like/TRCF_RID_sf"/>
</dbReference>
<dbReference type="Pfam" id="PF00271">
    <property type="entry name" value="Helicase_C"/>
    <property type="match status" value="1"/>
</dbReference>
<dbReference type="InterPro" id="IPR005118">
    <property type="entry name" value="TRCF_C"/>
</dbReference>
<organism evidence="12 13">
    <name type="scientific">Streptomyces carpaticus</name>
    <dbReference type="NCBI Taxonomy" id="285558"/>
    <lineage>
        <taxon>Bacteria</taxon>
        <taxon>Bacillati</taxon>
        <taxon>Actinomycetota</taxon>
        <taxon>Actinomycetes</taxon>
        <taxon>Kitasatosporales</taxon>
        <taxon>Streptomycetaceae</taxon>
        <taxon>Streptomyces</taxon>
    </lineage>
</organism>
<dbReference type="SMART" id="SM01058">
    <property type="entry name" value="CarD_TRCF"/>
    <property type="match status" value="1"/>
</dbReference>
<evidence type="ECO:0000313" key="12">
    <source>
        <dbReference type="EMBL" id="MFB4194494.1"/>
    </source>
</evidence>
<dbReference type="InterPro" id="IPR014001">
    <property type="entry name" value="Helicase_ATP-bd"/>
</dbReference>
<keyword evidence="5" id="KW-0347">Helicase</keyword>
<comment type="caution">
    <text evidence="12">The sequence shown here is derived from an EMBL/GenBank/DDBJ whole genome shotgun (WGS) entry which is preliminary data.</text>
</comment>
<dbReference type="PROSITE" id="PS51192">
    <property type="entry name" value="HELICASE_ATP_BIND_1"/>
    <property type="match status" value="1"/>
</dbReference>
<protein>
    <recommendedName>
        <fullName evidence="9">Transcription-repair-coupling factor</fullName>
        <shortName evidence="9">TRCF</shortName>
        <ecNumber evidence="9">3.6.4.-</ecNumber>
    </recommendedName>
</protein>
<proteinExistence type="inferred from homology"/>
<dbReference type="Proteomes" id="UP001577267">
    <property type="component" value="Unassembled WGS sequence"/>
</dbReference>
<dbReference type="PROSITE" id="PS51194">
    <property type="entry name" value="HELICASE_CTER"/>
    <property type="match status" value="1"/>
</dbReference>
<evidence type="ECO:0000256" key="6">
    <source>
        <dbReference type="ARBA" id="ARBA00022840"/>
    </source>
</evidence>
<dbReference type="CDD" id="cd17991">
    <property type="entry name" value="DEXHc_TRCF"/>
    <property type="match status" value="1"/>
</dbReference>
<evidence type="ECO:0000259" key="11">
    <source>
        <dbReference type="PROSITE" id="PS51194"/>
    </source>
</evidence>
<dbReference type="SUPFAM" id="SSF52540">
    <property type="entry name" value="P-loop containing nucleoside triphosphate hydrolases"/>
    <property type="match status" value="4"/>
</dbReference>
<dbReference type="InterPro" id="IPR047112">
    <property type="entry name" value="RecG/Mfd"/>
</dbReference>
<dbReference type="Gene3D" id="3.40.50.11180">
    <property type="match status" value="1"/>
</dbReference>
<evidence type="ECO:0000256" key="9">
    <source>
        <dbReference type="HAMAP-Rule" id="MF_00969"/>
    </source>
</evidence>
<dbReference type="InterPro" id="IPR003711">
    <property type="entry name" value="CarD-like/TRCF_RID"/>
</dbReference>
<dbReference type="Pfam" id="PF17757">
    <property type="entry name" value="UvrB_inter"/>
    <property type="match status" value="1"/>
</dbReference>
<reference evidence="12 13" key="1">
    <citation type="submission" date="2024-09" db="EMBL/GenBank/DDBJ databases">
        <title>Draft genome sequence of multifaceted antimicrobials producing Streptomyces sp. strain FH1.</title>
        <authorList>
            <person name="Hassan F."/>
            <person name="Ali H."/>
            <person name="Hassan N."/>
            <person name="Nawaz A."/>
        </authorList>
    </citation>
    <scope>NUCLEOTIDE SEQUENCE [LARGE SCALE GENOMIC DNA]</scope>
    <source>
        <strain evidence="12 13">FH1</strain>
    </source>
</reference>
<evidence type="ECO:0000259" key="10">
    <source>
        <dbReference type="PROSITE" id="PS51192"/>
    </source>
</evidence>
<dbReference type="InterPro" id="IPR027417">
    <property type="entry name" value="P-loop_NTPase"/>
</dbReference>
<keyword evidence="8 9" id="KW-0234">DNA repair</keyword>
<evidence type="ECO:0000256" key="2">
    <source>
        <dbReference type="ARBA" id="ARBA00022741"/>
    </source>
</evidence>
<sequence>MSLHGLLDAVTEDPALAEAVAAARGGDRRQVDLVGPPAARALSVAALARGAGRTVLAVTATGREAEDLAAALRSLLPPDGVVEYPSWETLPHERLSPRADTVGRRLAVLRRLAHPRTDDPGAGPVSVVVAPIRSVLQPQVAGLGDLEPVSLRGGQSVELGRLTEALAAAAYQRVELVEKRGEFAVRGGIVDVFPPTEEHPLRVELWGDEVEEIRYFKVADQRSLEIAEHGLWAPPCRELLLTEAVRERAAALAEEHPELGELLGKIAEGIAVEGMESLAPVLVDDMELLLDVLPAESMTVVCDPERVRSRAADLVATSQEFLMASWAASAGGGEAPIDVGAASLRGIAEVREHAAELGIPWWTVSPFSADASADAEEDTVRLGLRAAESYRGDTARALADTKGWLADGWRVVYLTEGQGPASRTAEVLTGEGIAARLANRGLETGAITPAVVHVACGALEHGFTDPALRLAVLTETDLTGQKAAGRDGTRMPARRRKTLDPLTLEAGDYIVHEQHGVGRYIEMVQRTVQGATREYLLVEYAPAKRGQPGDRLFVPTDQLEQVTKYVGGEAPTLHRLGGADWTKTKARAKKAVKEIAADLIKLYSARMAAPGHAFGPDTPWQRELEDAFPYAETPDQLTTIGEVKDDMEKSVPMDRLICGDVGYGKTEIAVRAAFKAVQEGKQVAVLVPTTLLVQQHFGTFSERYAQFPVAVRALSRFQSETDSKAVLEGLRDGSVDVVIGTHRLFSSEVKFKDLGLVIVDEEQRFGVEHKEQLKKLRANVDVLTMSATPIPRTLEMAVTGIREMSTITTPPEERHPVLTFVGPYEEKQIGAALRRELLREGQVFYIHNRVDSIDRAAARLRAIVPEARIATAHGQMSESALEQVVVDFWEKKFDVLVSTTIVESGIDISNANTLIVERGDTFGLSQLHQLRGRVGRGRERGYAYFLYPPERPLTETAHERLATIAQHTEMGAGMYVAMKDLEIRGAGNLLGGEQSGHIAGVGFDLYVRMVGEAVADYRATLEAGGGEPEESLLEVKIELPVDAHVPHDYAPGERLRLQAYRSIAAANTEEDIAAVREELTDRYGPLPEPVENLLLVAGLRMLARSCGVGDITLQGNKIRFSPVELRESQELRLNRVYPGSVVKRATGQVLVPRPTTGKIGGKPLTGRELLAWTGEFLTTIPGS</sequence>
<evidence type="ECO:0000313" key="13">
    <source>
        <dbReference type="Proteomes" id="UP001577267"/>
    </source>
</evidence>
<accession>A0ABV4ZKP0</accession>
<keyword evidence="3 9" id="KW-0227">DNA damage</keyword>
<evidence type="ECO:0000256" key="7">
    <source>
        <dbReference type="ARBA" id="ARBA00023125"/>
    </source>
</evidence>
<dbReference type="SUPFAM" id="SSF141259">
    <property type="entry name" value="CarD-like"/>
    <property type="match status" value="1"/>
</dbReference>
<comment type="subcellular location">
    <subcellularLocation>
        <location evidence="9">Cytoplasm</location>
    </subcellularLocation>
</comment>
<dbReference type="EMBL" id="JBHGBT010000006">
    <property type="protein sequence ID" value="MFB4194494.1"/>
    <property type="molecule type" value="Genomic_DNA"/>
</dbReference>
<dbReference type="InterPro" id="IPR037235">
    <property type="entry name" value="TRCF-like_C_D7"/>
</dbReference>
<dbReference type="Gene3D" id="2.40.10.170">
    <property type="match status" value="1"/>
</dbReference>
<feature type="domain" description="Helicase ATP-binding" evidence="10">
    <location>
        <begin position="646"/>
        <end position="807"/>
    </location>
</feature>
<dbReference type="Pfam" id="PF02559">
    <property type="entry name" value="CarD_TRCF_RID"/>
    <property type="match status" value="1"/>
</dbReference>
<name>A0ABV4ZKP0_9ACTN</name>
<keyword evidence="6 9" id="KW-0067">ATP-binding</keyword>
<dbReference type="InterPro" id="IPR011545">
    <property type="entry name" value="DEAD/DEAH_box_helicase_dom"/>
</dbReference>
<keyword evidence="2 9" id="KW-0547">Nucleotide-binding</keyword>
<dbReference type="HAMAP" id="MF_00969">
    <property type="entry name" value="TRCF"/>
    <property type="match status" value="1"/>
</dbReference>
<keyword evidence="1 9" id="KW-0963">Cytoplasm</keyword>
<dbReference type="Gene3D" id="3.90.1150.50">
    <property type="entry name" value="Transcription-repair-coupling factor, D7 domain"/>
    <property type="match status" value="1"/>
</dbReference>
<dbReference type="InterPro" id="IPR004576">
    <property type="entry name" value="Mfd"/>
</dbReference>
<dbReference type="InterPro" id="IPR001650">
    <property type="entry name" value="Helicase_C-like"/>
</dbReference>
<dbReference type="NCBIfam" id="TIGR00580">
    <property type="entry name" value="mfd"/>
    <property type="match status" value="1"/>
</dbReference>
<comment type="similarity">
    <text evidence="9">In the N-terminal section; belongs to the UvrB family.</text>
</comment>
<dbReference type="SUPFAM" id="SSF143517">
    <property type="entry name" value="TRCF domain-like"/>
    <property type="match status" value="1"/>
</dbReference>
<dbReference type="RefSeq" id="WP_375062503.1">
    <property type="nucleotide sequence ID" value="NZ_JBHGBT010000006.1"/>
</dbReference>
<dbReference type="SMART" id="SM00487">
    <property type="entry name" value="DEXDc"/>
    <property type="match status" value="1"/>
</dbReference>
<evidence type="ECO:0000256" key="3">
    <source>
        <dbReference type="ARBA" id="ARBA00022763"/>
    </source>
</evidence>
<keyword evidence="4 9" id="KW-0378">Hydrolase</keyword>